<dbReference type="Proteomes" id="UP000003490">
    <property type="component" value="Unassembled WGS sequence"/>
</dbReference>
<reference evidence="1 2" key="1">
    <citation type="submission" date="2007-08" db="EMBL/GenBank/DDBJ databases">
        <title>Draft genome sequence of Clostridium leptum (DSM 753).</title>
        <authorList>
            <person name="Sudarsanam P."/>
            <person name="Ley R."/>
            <person name="Guruge J."/>
            <person name="Turnbaugh P.J."/>
            <person name="Mahowald M."/>
            <person name="Liep D."/>
            <person name="Gordon J."/>
        </authorList>
    </citation>
    <scope>NUCLEOTIDE SEQUENCE [LARGE SCALE GENOMIC DNA]</scope>
    <source>
        <strain evidence="1 2">DSM 753</strain>
    </source>
</reference>
<organism evidence="1 2">
    <name type="scientific">[Clostridium] leptum DSM 753</name>
    <dbReference type="NCBI Taxonomy" id="428125"/>
    <lineage>
        <taxon>Bacteria</taxon>
        <taxon>Bacillati</taxon>
        <taxon>Bacillota</taxon>
        <taxon>Clostridia</taxon>
        <taxon>Eubacteriales</taxon>
        <taxon>Oscillospiraceae</taxon>
        <taxon>Oscillospiraceae incertae sedis</taxon>
    </lineage>
</organism>
<accession>A7VVA8</accession>
<proteinExistence type="predicted"/>
<evidence type="ECO:0000313" key="1">
    <source>
        <dbReference type="EMBL" id="EDO60907.1"/>
    </source>
</evidence>
<dbReference type="AlphaFoldDB" id="A7VVA8"/>
<dbReference type="HOGENOM" id="CLU_3231795_0_0_9"/>
<reference evidence="1 2" key="2">
    <citation type="submission" date="2007-08" db="EMBL/GenBank/DDBJ databases">
        <authorList>
            <person name="Fulton L."/>
            <person name="Clifton S."/>
            <person name="Fulton B."/>
            <person name="Xu J."/>
            <person name="Minx P."/>
            <person name="Pepin K.H."/>
            <person name="Johnson M."/>
            <person name="Thiruvilangam P."/>
            <person name="Bhonagiri V."/>
            <person name="Nash W.E."/>
            <person name="Wang C."/>
            <person name="Mardis E.R."/>
            <person name="Wilson R.K."/>
        </authorList>
    </citation>
    <scope>NUCLEOTIDE SEQUENCE [LARGE SCALE GENOMIC DNA]</scope>
    <source>
        <strain evidence="1 2">DSM 753</strain>
    </source>
</reference>
<gene>
    <name evidence="1" type="ORF">CLOLEP_02519</name>
</gene>
<evidence type="ECO:0000313" key="2">
    <source>
        <dbReference type="Proteomes" id="UP000003490"/>
    </source>
</evidence>
<sequence>MFGMVTPPLLMVASIYDTIFLSLWQEIFLDFSKKPAYPAQVSP</sequence>
<protein>
    <submittedName>
        <fullName evidence="1">Uncharacterized protein</fullName>
    </submittedName>
</protein>
<name>A7VVA8_9FIRM</name>
<dbReference type="EMBL" id="ABCB02000019">
    <property type="protein sequence ID" value="EDO60907.1"/>
    <property type="molecule type" value="Genomic_DNA"/>
</dbReference>
<comment type="caution">
    <text evidence="1">The sequence shown here is derived from an EMBL/GenBank/DDBJ whole genome shotgun (WGS) entry which is preliminary data.</text>
</comment>